<organism evidence="1">
    <name type="scientific">marine sediment metagenome</name>
    <dbReference type="NCBI Taxonomy" id="412755"/>
    <lineage>
        <taxon>unclassified sequences</taxon>
        <taxon>metagenomes</taxon>
        <taxon>ecological metagenomes</taxon>
    </lineage>
</organism>
<dbReference type="AlphaFoldDB" id="A0A0F9IWR1"/>
<dbReference type="EMBL" id="LAZR01011414">
    <property type="protein sequence ID" value="KKM61819.1"/>
    <property type="molecule type" value="Genomic_DNA"/>
</dbReference>
<proteinExistence type="predicted"/>
<name>A0A0F9IWR1_9ZZZZ</name>
<sequence length="376" mass="39616">MFRQVRSRSPQSRRALPAGADRRLRSALKSMIGFKPSAIEMYAFTSSAGLRRRIRTGPVVPFETLDTPTDAPPAPKWASFTGGDGQFNGLVSRPQLLLPLRVLDSIIYQIDLASDSTFATNLETVSEGQTRAFNKGGFSTINRYARVRAKFPTSEWTGWTVFGLPTAVASGAVPTSLSELSGDLDDVSDSATRFAAEEANANRTETRTSADTALVSGTAAATVETGAVRANAGLDSVGDLARNVVTNRVIEGSILTGAVALAKLKTETSNRIFTSDAKRTNIEAKEPAEAGAEVTTGKSLTVLTDRELDNISDSVTRFAAVEAGANKTETRTAAAIAGQGALATKSAVDLATGEVTNKTAANIAETGARKWLPELA</sequence>
<gene>
    <name evidence="1" type="ORF">LCGC14_1527880</name>
</gene>
<accession>A0A0F9IWR1</accession>
<protein>
    <submittedName>
        <fullName evidence="1">Uncharacterized protein</fullName>
    </submittedName>
</protein>
<evidence type="ECO:0000313" key="1">
    <source>
        <dbReference type="EMBL" id="KKM61819.1"/>
    </source>
</evidence>
<comment type="caution">
    <text evidence="1">The sequence shown here is derived from an EMBL/GenBank/DDBJ whole genome shotgun (WGS) entry which is preliminary data.</text>
</comment>
<feature type="non-terminal residue" evidence="1">
    <location>
        <position position="376"/>
    </location>
</feature>
<reference evidence="1" key="1">
    <citation type="journal article" date="2015" name="Nature">
        <title>Complex archaea that bridge the gap between prokaryotes and eukaryotes.</title>
        <authorList>
            <person name="Spang A."/>
            <person name="Saw J.H."/>
            <person name="Jorgensen S.L."/>
            <person name="Zaremba-Niedzwiedzka K."/>
            <person name="Martijn J."/>
            <person name="Lind A.E."/>
            <person name="van Eijk R."/>
            <person name="Schleper C."/>
            <person name="Guy L."/>
            <person name="Ettema T.J."/>
        </authorList>
    </citation>
    <scope>NUCLEOTIDE SEQUENCE</scope>
</reference>